<sequence>MKESNIKELWKSGTDSNTKSYSDSELNEIIVRTAKKSMKAVQLDGVFQYVVIAVVVYLIFTLLFRNNSLEMKLLDFAGLTILLLCAFFWKRSDYKMGTYKCDMPVKEWLEYRINELNKTVYRKKKYNRLIICLSLLLGFGFHVVQQMLVKAPFNPILSGSIFIALAIFCVFITRSLNGKYRKTRDELKELYRQFEESN</sequence>
<evidence type="ECO:0000256" key="1">
    <source>
        <dbReference type="SAM" id="MobiDB-lite"/>
    </source>
</evidence>
<keyword evidence="2" id="KW-1133">Transmembrane helix</keyword>
<evidence type="ECO:0000256" key="2">
    <source>
        <dbReference type="SAM" id="Phobius"/>
    </source>
</evidence>
<reference evidence="3" key="1">
    <citation type="submission" date="2020-08" db="EMBL/GenBank/DDBJ databases">
        <title>Genomic Encyclopedia of Type Strains, Phase IV (KMG-IV): sequencing the most valuable type-strain genomes for metagenomic binning, comparative biology and taxonomic classification.</title>
        <authorList>
            <person name="Goeker M."/>
        </authorList>
    </citation>
    <scope>NUCLEOTIDE SEQUENCE [LARGE SCALE GENOMIC DNA]</scope>
    <source>
        <strain evidence="3">DSM 105720</strain>
    </source>
</reference>
<evidence type="ECO:0000313" key="4">
    <source>
        <dbReference type="Proteomes" id="UP000560658"/>
    </source>
</evidence>
<dbReference type="AlphaFoldDB" id="A0A840CQM4"/>
<keyword evidence="2" id="KW-0812">Transmembrane</keyword>
<feature type="transmembrane region" description="Helical" evidence="2">
    <location>
        <begin position="71"/>
        <end position="89"/>
    </location>
</feature>
<feature type="transmembrane region" description="Helical" evidence="2">
    <location>
        <begin position="156"/>
        <end position="176"/>
    </location>
</feature>
<protein>
    <recommendedName>
        <fullName evidence="5">Transmembrane protein</fullName>
    </recommendedName>
</protein>
<name>A0A840CQM4_9BACE</name>
<accession>A0A840CQM4</accession>
<gene>
    <name evidence="3" type="ORF">GGR06_000046</name>
</gene>
<keyword evidence="2" id="KW-0472">Membrane</keyword>
<feature type="transmembrane region" description="Helical" evidence="2">
    <location>
        <begin position="126"/>
        <end position="144"/>
    </location>
</feature>
<evidence type="ECO:0008006" key="5">
    <source>
        <dbReference type="Google" id="ProtNLM"/>
    </source>
</evidence>
<proteinExistence type="predicted"/>
<comment type="caution">
    <text evidence="3">The sequence shown here is derived from an EMBL/GenBank/DDBJ whole genome shotgun (WGS) entry which is preliminary data.</text>
</comment>
<feature type="compositionally biased region" description="Basic and acidic residues" evidence="1">
    <location>
        <begin position="1"/>
        <end position="10"/>
    </location>
</feature>
<organism evidence="3 4">
    <name type="scientific">Bacteroides reticulotermitis</name>
    <dbReference type="NCBI Taxonomy" id="1133319"/>
    <lineage>
        <taxon>Bacteria</taxon>
        <taxon>Pseudomonadati</taxon>
        <taxon>Bacteroidota</taxon>
        <taxon>Bacteroidia</taxon>
        <taxon>Bacteroidales</taxon>
        <taxon>Bacteroidaceae</taxon>
        <taxon>Bacteroides</taxon>
    </lineage>
</organism>
<dbReference type="EMBL" id="JACIER010000001">
    <property type="protein sequence ID" value="MBB4042287.1"/>
    <property type="molecule type" value="Genomic_DNA"/>
</dbReference>
<keyword evidence="4" id="KW-1185">Reference proteome</keyword>
<dbReference type="RefSeq" id="WP_044164161.1">
    <property type="nucleotide sequence ID" value="NZ_JACIER010000001.1"/>
</dbReference>
<dbReference type="Proteomes" id="UP000560658">
    <property type="component" value="Unassembled WGS sequence"/>
</dbReference>
<feature type="region of interest" description="Disordered" evidence="1">
    <location>
        <begin position="1"/>
        <end position="20"/>
    </location>
</feature>
<feature type="transmembrane region" description="Helical" evidence="2">
    <location>
        <begin position="46"/>
        <end position="65"/>
    </location>
</feature>
<evidence type="ECO:0000313" key="3">
    <source>
        <dbReference type="EMBL" id="MBB4042287.1"/>
    </source>
</evidence>